<reference evidence="1 4" key="2">
    <citation type="submission" date="2020-08" db="EMBL/GenBank/DDBJ databases">
        <title>Genomic Encyclopedia of Type Strains, Phase IV (KMG-IV): sequencing the most valuable type-strain genomes for metagenomic binning, comparative biology and taxonomic classification.</title>
        <authorList>
            <person name="Goeker M."/>
        </authorList>
    </citation>
    <scope>NUCLEOTIDE SEQUENCE [LARGE SCALE GENOMIC DNA]</scope>
    <source>
        <strain evidence="1 4">DSM 105434</strain>
    </source>
</reference>
<dbReference type="Proteomes" id="UP000536909">
    <property type="component" value="Unassembled WGS sequence"/>
</dbReference>
<gene>
    <name evidence="2" type="ORF">FCS05_12975</name>
    <name evidence="1" type="ORF">HNQ10_003296</name>
</gene>
<name>A0AAJ5K4D0_9DEIO</name>
<reference evidence="2 3" key="1">
    <citation type="submission" date="2019-04" db="EMBL/GenBank/DDBJ databases">
        <title>Deinococcus metalilatus MA1002 mutant No.5.</title>
        <authorList>
            <person name="Park W."/>
            <person name="Park C."/>
        </authorList>
    </citation>
    <scope>NUCLEOTIDE SEQUENCE [LARGE SCALE GENOMIC DNA]</scope>
    <source>
        <strain evidence="2 3">MA1002-m5</strain>
    </source>
</reference>
<dbReference type="RefSeq" id="WP_129120256.1">
    <property type="nucleotide sequence ID" value="NZ_BSUI01000009.1"/>
</dbReference>
<dbReference type="GO" id="GO:0006355">
    <property type="term" value="P:regulation of DNA-templated transcription"/>
    <property type="evidence" value="ECO:0007669"/>
    <property type="project" value="InterPro"/>
</dbReference>
<keyword evidence="4" id="KW-1185">Reference proteome</keyword>
<dbReference type="EMBL" id="VBRC01000009">
    <property type="protein sequence ID" value="TLK25080.1"/>
    <property type="molecule type" value="Genomic_DNA"/>
</dbReference>
<accession>A0AAJ5K4D0</accession>
<comment type="caution">
    <text evidence="2">The sequence shown here is derived from an EMBL/GenBank/DDBJ whole genome shotgun (WGS) entry which is preliminary data.</text>
</comment>
<evidence type="ECO:0000313" key="4">
    <source>
        <dbReference type="Proteomes" id="UP000536909"/>
    </source>
</evidence>
<dbReference type="AlphaFoldDB" id="A0AAJ5K4D0"/>
<dbReference type="InterPro" id="IPR010985">
    <property type="entry name" value="Ribbon_hlx_hlx"/>
</dbReference>
<evidence type="ECO:0000313" key="1">
    <source>
        <dbReference type="EMBL" id="MBB5296449.1"/>
    </source>
</evidence>
<proteinExistence type="predicted"/>
<evidence type="ECO:0000313" key="2">
    <source>
        <dbReference type="EMBL" id="TLK25080.1"/>
    </source>
</evidence>
<protein>
    <submittedName>
        <fullName evidence="2">Uncharacterized protein</fullName>
    </submittedName>
</protein>
<organism evidence="2 3">
    <name type="scientific">Deinococcus metallilatus</name>
    <dbReference type="NCBI Taxonomy" id="1211322"/>
    <lineage>
        <taxon>Bacteria</taxon>
        <taxon>Thermotogati</taxon>
        <taxon>Deinococcota</taxon>
        <taxon>Deinococci</taxon>
        <taxon>Deinococcales</taxon>
        <taxon>Deinococcaceae</taxon>
        <taxon>Deinococcus</taxon>
    </lineage>
</organism>
<dbReference type="Proteomes" id="UP000308000">
    <property type="component" value="Unassembled WGS sequence"/>
</dbReference>
<dbReference type="SUPFAM" id="SSF47598">
    <property type="entry name" value="Ribbon-helix-helix"/>
    <property type="match status" value="1"/>
</dbReference>
<evidence type="ECO:0000313" key="3">
    <source>
        <dbReference type="Proteomes" id="UP000308000"/>
    </source>
</evidence>
<sequence length="83" mass="9589">MQTTLRLNDELYRRAKAEAARQGITLTRLIEEGIRLRLAQTPRSPKEIKLHTYSSGVPFDLTPEEIKRLIHETDIQPPKDLLP</sequence>
<dbReference type="EMBL" id="JACHFV010000011">
    <property type="protein sequence ID" value="MBB5296449.1"/>
    <property type="molecule type" value="Genomic_DNA"/>
</dbReference>